<dbReference type="SMART" id="SM00347">
    <property type="entry name" value="HTH_MARR"/>
    <property type="match status" value="1"/>
</dbReference>
<name>A0ABX5IZ17_9GAMM</name>
<evidence type="ECO:0000313" key="5">
    <source>
        <dbReference type="EMBL" id="PTL95750.1"/>
    </source>
</evidence>
<reference evidence="5 6" key="1">
    <citation type="submission" date="2018-03" db="EMBL/GenBank/DDBJ databases">
        <authorList>
            <person name="Zhou J."/>
            <person name="Li X."/>
            <person name="Xue M."/>
            <person name="Yin J."/>
        </authorList>
    </citation>
    <scope>NUCLEOTIDE SEQUENCE [LARGE SCALE GENOMIC DNA]</scope>
    <source>
        <strain evidence="5 6">SYSU ZJ2214</strain>
    </source>
</reference>
<dbReference type="EMBL" id="PXNS01000002">
    <property type="protein sequence ID" value="PTL95750.1"/>
    <property type="molecule type" value="Genomic_DNA"/>
</dbReference>
<proteinExistence type="predicted"/>
<feature type="domain" description="HTH marR-type" evidence="4">
    <location>
        <begin position="23"/>
        <end position="155"/>
    </location>
</feature>
<dbReference type="Gene3D" id="1.10.10.10">
    <property type="entry name" value="Winged helix-like DNA-binding domain superfamily/Winged helix DNA-binding domain"/>
    <property type="match status" value="1"/>
</dbReference>
<dbReference type="SUPFAM" id="SSF46785">
    <property type="entry name" value="Winged helix' DNA-binding domain"/>
    <property type="match status" value="1"/>
</dbReference>
<keyword evidence="6" id="KW-1185">Reference proteome</keyword>
<dbReference type="RefSeq" id="WP_108131676.1">
    <property type="nucleotide sequence ID" value="NZ_PXNS01000002.1"/>
</dbReference>
<dbReference type="InterPro" id="IPR039422">
    <property type="entry name" value="MarR/SlyA-like"/>
</dbReference>
<sequence>MRPQSDSNNPRDLPSGENLDRDARALYDALNQLIRVHQFRDRDRICGYDLSVAQCYALETLVHQGPLRLQGLASEMYLDKSTASRVVDALVRKGHVDRVADPVDRRAALIRPTVQGEALYQTIRADLIAEERAMLEGLTPDMRQAALTLIRQLTQAAHRRCGPGPGTLSSVEDET</sequence>
<gene>
    <name evidence="5" type="ORF">C6W88_04695</name>
</gene>
<evidence type="ECO:0000256" key="2">
    <source>
        <dbReference type="ARBA" id="ARBA00023125"/>
    </source>
</evidence>
<accession>A0ABX5IZ17</accession>
<protein>
    <submittedName>
        <fullName evidence="5">MarR family transcriptional regulator</fullName>
    </submittedName>
</protein>
<evidence type="ECO:0000313" key="6">
    <source>
        <dbReference type="Proteomes" id="UP000241895"/>
    </source>
</evidence>
<dbReference type="PANTHER" id="PTHR33164:SF57">
    <property type="entry name" value="MARR-FAMILY TRANSCRIPTIONAL REGULATOR"/>
    <property type="match status" value="1"/>
</dbReference>
<dbReference type="Pfam" id="PF01047">
    <property type="entry name" value="MarR"/>
    <property type="match status" value="1"/>
</dbReference>
<keyword evidence="2" id="KW-0238">DNA-binding</keyword>
<comment type="caution">
    <text evidence="5">The sequence shown here is derived from an EMBL/GenBank/DDBJ whole genome shotgun (WGS) entry which is preliminary data.</text>
</comment>
<evidence type="ECO:0000259" key="4">
    <source>
        <dbReference type="PROSITE" id="PS50995"/>
    </source>
</evidence>
<dbReference type="InterPro" id="IPR023187">
    <property type="entry name" value="Tscrpt_reg_MarR-type_CS"/>
</dbReference>
<dbReference type="PRINTS" id="PR00598">
    <property type="entry name" value="HTHMARR"/>
</dbReference>
<dbReference type="InterPro" id="IPR000835">
    <property type="entry name" value="HTH_MarR-typ"/>
</dbReference>
<dbReference type="InterPro" id="IPR036390">
    <property type="entry name" value="WH_DNA-bd_sf"/>
</dbReference>
<dbReference type="Proteomes" id="UP000241895">
    <property type="component" value="Unassembled WGS sequence"/>
</dbReference>
<keyword evidence="1" id="KW-0805">Transcription regulation</keyword>
<dbReference type="PROSITE" id="PS01117">
    <property type="entry name" value="HTH_MARR_1"/>
    <property type="match status" value="1"/>
</dbReference>
<evidence type="ECO:0000256" key="1">
    <source>
        <dbReference type="ARBA" id="ARBA00023015"/>
    </source>
</evidence>
<dbReference type="PANTHER" id="PTHR33164">
    <property type="entry name" value="TRANSCRIPTIONAL REGULATOR, MARR FAMILY"/>
    <property type="match status" value="1"/>
</dbReference>
<keyword evidence="3" id="KW-0804">Transcription</keyword>
<dbReference type="PROSITE" id="PS50995">
    <property type="entry name" value="HTH_MARR_2"/>
    <property type="match status" value="1"/>
</dbReference>
<evidence type="ECO:0000256" key="3">
    <source>
        <dbReference type="ARBA" id="ARBA00023163"/>
    </source>
</evidence>
<organism evidence="5 6">
    <name type="scientific">Halomonas litopenaei</name>
    <dbReference type="NCBI Taxonomy" id="2109328"/>
    <lineage>
        <taxon>Bacteria</taxon>
        <taxon>Pseudomonadati</taxon>
        <taxon>Pseudomonadota</taxon>
        <taxon>Gammaproteobacteria</taxon>
        <taxon>Oceanospirillales</taxon>
        <taxon>Halomonadaceae</taxon>
        <taxon>Halomonas</taxon>
    </lineage>
</organism>
<dbReference type="InterPro" id="IPR036388">
    <property type="entry name" value="WH-like_DNA-bd_sf"/>
</dbReference>